<sequence length="340" mass="38946">MLDHCNHLPYLNPEYKMHGNDNGDVDFVFWGASETQYYGDRGCRDVGFQAQFQEDFVDYSSPLRETDVSKKVRNESSPLSPDSHHYSSISPRSQLQVMAEGRKKLMEMVHSMPECGYELSLKDIVDEKRISEKAQEEMAIQRTSSDLKIEAQIITKQKTKKTKSFSKTGDVSRNGSTEKETFLIKMFIPTSLSFKIRSDNTRNDTVVPPRSSMELTDNRADKEWWVKRILFTKVGMMTTWMPCQAAGLSSAQRKAKVLNSKHASEDFRNVLFLNLKENSTCLETEKGKLTMCKVKSTHSSICINKRLKEHTHQILSYKSDGGIAFSNEKYKTDIHLLPDQ</sequence>
<dbReference type="PANTHER" id="PTHR34193:SF10">
    <property type="entry name" value="DUF1645 FAMILY PROTEIN"/>
    <property type="match status" value="1"/>
</dbReference>
<dbReference type="PANTHER" id="PTHR34193">
    <property type="entry name" value="OS11G0199801 PROTEIN"/>
    <property type="match status" value="1"/>
</dbReference>
<dbReference type="AlphaFoldDB" id="A0A8X7ZLT1"/>
<reference evidence="2" key="1">
    <citation type="journal article" date="2020" name="bioRxiv">
        <title>Hybrid origin of Populus tomentosa Carr. identified through genome sequencing and phylogenomic analysis.</title>
        <authorList>
            <person name="An X."/>
            <person name="Gao K."/>
            <person name="Chen Z."/>
            <person name="Li J."/>
            <person name="Yang X."/>
            <person name="Yang X."/>
            <person name="Zhou J."/>
            <person name="Guo T."/>
            <person name="Zhao T."/>
            <person name="Huang S."/>
            <person name="Miao D."/>
            <person name="Khan W.U."/>
            <person name="Rao P."/>
            <person name="Ye M."/>
            <person name="Lei B."/>
            <person name="Liao W."/>
            <person name="Wang J."/>
            <person name="Ji L."/>
            <person name="Li Y."/>
            <person name="Guo B."/>
            <person name="Mustafa N.S."/>
            <person name="Li S."/>
            <person name="Yun Q."/>
            <person name="Keller S.R."/>
            <person name="Mao J."/>
            <person name="Zhang R."/>
            <person name="Strauss S.H."/>
        </authorList>
    </citation>
    <scope>NUCLEOTIDE SEQUENCE</scope>
    <source>
        <strain evidence="2">GM15</strain>
        <tissue evidence="2">Leaf</tissue>
    </source>
</reference>
<comment type="caution">
    <text evidence="2">The sequence shown here is derived from an EMBL/GenBank/DDBJ whole genome shotgun (WGS) entry which is preliminary data.</text>
</comment>
<proteinExistence type="predicted"/>
<organism evidence="2 3">
    <name type="scientific">Populus tomentosa</name>
    <name type="common">Chinese white poplar</name>
    <dbReference type="NCBI Taxonomy" id="118781"/>
    <lineage>
        <taxon>Eukaryota</taxon>
        <taxon>Viridiplantae</taxon>
        <taxon>Streptophyta</taxon>
        <taxon>Embryophyta</taxon>
        <taxon>Tracheophyta</taxon>
        <taxon>Spermatophyta</taxon>
        <taxon>Magnoliopsida</taxon>
        <taxon>eudicotyledons</taxon>
        <taxon>Gunneridae</taxon>
        <taxon>Pentapetalae</taxon>
        <taxon>rosids</taxon>
        <taxon>fabids</taxon>
        <taxon>Malpighiales</taxon>
        <taxon>Salicaceae</taxon>
        <taxon>Saliceae</taxon>
        <taxon>Populus</taxon>
    </lineage>
</organism>
<keyword evidence="3" id="KW-1185">Reference proteome</keyword>
<evidence type="ECO:0000313" key="2">
    <source>
        <dbReference type="EMBL" id="KAG6768528.1"/>
    </source>
</evidence>
<accession>A0A8X7ZLT1</accession>
<evidence type="ECO:0000256" key="1">
    <source>
        <dbReference type="SAM" id="MobiDB-lite"/>
    </source>
</evidence>
<dbReference type="OrthoDB" id="776574at2759"/>
<evidence type="ECO:0000313" key="3">
    <source>
        <dbReference type="Proteomes" id="UP000886885"/>
    </source>
</evidence>
<dbReference type="EMBL" id="JAAWWB010000013">
    <property type="protein sequence ID" value="KAG6768528.1"/>
    <property type="molecule type" value="Genomic_DNA"/>
</dbReference>
<feature type="region of interest" description="Disordered" evidence="1">
    <location>
        <begin position="67"/>
        <end position="93"/>
    </location>
</feature>
<gene>
    <name evidence="2" type="ORF">POTOM_027450</name>
</gene>
<dbReference type="Proteomes" id="UP000886885">
    <property type="component" value="Chromosome 7A"/>
</dbReference>
<feature type="compositionally biased region" description="Polar residues" evidence="1">
    <location>
        <begin position="75"/>
        <end position="93"/>
    </location>
</feature>
<protein>
    <submittedName>
        <fullName evidence="2">Uncharacterized protein</fullName>
    </submittedName>
</protein>
<name>A0A8X7ZLT1_POPTO</name>